<dbReference type="EMBL" id="FSRA01000001">
    <property type="protein sequence ID" value="SIO17555.1"/>
    <property type="molecule type" value="Genomic_DNA"/>
</dbReference>
<dbReference type="GO" id="GO:0009279">
    <property type="term" value="C:cell outer membrane"/>
    <property type="evidence" value="ECO:0007669"/>
    <property type="project" value="InterPro"/>
</dbReference>
<dbReference type="SFLD" id="SFLDG01125">
    <property type="entry name" value="C1.1:_Acid_Phosphatase_Like"/>
    <property type="match status" value="1"/>
</dbReference>
<organism evidence="2 3">
    <name type="scientific">Chitinophaga niabensis</name>
    <dbReference type="NCBI Taxonomy" id="536979"/>
    <lineage>
        <taxon>Bacteria</taxon>
        <taxon>Pseudomonadati</taxon>
        <taxon>Bacteroidota</taxon>
        <taxon>Chitinophagia</taxon>
        <taxon>Chitinophagales</taxon>
        <taxon>Chitinophagaceae</taxon>
        <taxon>Chitinophaga</taxon>
    </lineage>
</organism>
<dbReference type="PANTHER" id="PTHR31284">
    <property type="entry name" value="ACID PHOSPHATASE-LIKE PROTEIN"/>
    <property type="match status" value="1"/>
</dbReference>
<dbReference type="CDD" id="cd07534">
    <property type="entry name" value="HAD_CAP"/>
    <property type="match status" value="1"/>
</dbReference>
<dbReference type="PIRSF" id="PIRSF019271">
    <property type="entry name" value="Acid_Ptase_C"/>
    <property type="match status" value="1"/>
</dbReference>
<dbReference type="SUPFAM" id="SSF56784">
    <property type="entry name" value="HAD-like"/>
    <property type="match status" value="1"/>
</dbReference>
<protein>
    <submittedName>
        <fullName evidence="2">5'-nucleotidase, lipoprotein e(P4) family</fullName>
    </submittedName>
</protein>
<sequence length="263" mass="29838">MKHTSFLICLLLTFAACRTQKVAQSNTSLQYGPAWGALWQQRAAEYKALCLQAYQLAAIRVEEMSHQQTLRPRAIVTDIDETVLDNSPFSVTSAFNGQPYTQQAWEQWTSKAICDTVPGALAFFKYAASTGLTIYYITNRQESERAATLKNLQKWNFPFADNEHLILSSGSSDKEPRRAQVEKKYEIAMLVGDNLGDFSDVFYKKTSDERNTAVEKLHAEFGRRFIMLPNVMYGDWLSSLFPKNVKLNAQQMDSVLRHAVKGL</sequence>
<evidence type="ECO:0000256" key="1">
    <source>
        <dbReference type="ARBA" id="ARBA00022729"/>
    </source>
</evidence>
<dbReference type="RefSeq" id="WP_074240272.1">
    <property type="nucleotide sequence ID" value="NZ_FSRA01000001.1"/>
</dbReference>
<keyword evidence="2" id="KW-0449">Lipoprotein</keyword>
<keyword evidence="3" id="KW-1185">Reference proteome</keyword>
<evidence type="ECO:0000313" key="3">
    <source>
        <dbReference type="Proteomes" id="UP000185003"/>
    </source>
</evidence>
<dbReference type="AlphaFoldDB" id="A0A1N6HD26"/>
<name>A0A1N6HD26_9BACT</name>
<dbReference type="OrthoDB" id="395856at2"/>
<dbReference type="STRING" id="536979.SAMN04488055_3305"/>
<dbReference type="PROSITE" id="PS51257">
    <property type="entry name" value="PROKAR_LIPOPROTEIN"/>
    <property type="match status" value="1"/>
</dbReference>
<gene>
    <name evidence="2" type="ORF">SAMN04488055_3305</name>
</gene>
<dbReference type="PANTHER" id="PTHR31284:SF10">
    <property type="entry name" value="ACID PHOSPHATASE-LIKE PROTEIN"/>
    <property type="match status" value="1"/>
</dbReference>
<dbReference type="InterPro" id="IPR006423">
    <property type="entry name" value="Lipo_e_P4"/>
</dbReference>
<reference evidence="2 3" key="1">
    <citation type="submission" date="2016-11" db="EMBL/GenBank/DDBJ databases">
        <authorList>
            <person name="Jaros S."/>
            <person name="Januszkiewicz K."/>
            <person name="Wedrychowicz H."/>
        </authorList>
    </citation>
    <scope>NUCLEOTIDE SEQUENCE [LARGE SCALE GENOMIC DNA]</scope>
    <source>
        <strain evidence="2 3">DSM 24787</strain>
    </source>
</reference>
<dbReference type="InterPro" id="IPR023214">
    <property type="entry name" value="HAD_sf"/>
</dbReference>
<evidence type="ECO:0000313" key="2">
    <source>
        <dbReference type="EMBL" id="SIO17555.1"/>
    </source>
</evidence>
<proteinExistence type="predicted"/>
<dbReference type="NCBIfam" id="TIGR01533">
    <property type="entry name" value="lipo_e_P4"/>
    <property type="match status" value="1"/>
</dbReference>
<dbReference type="Pfam" id="PF03767">
    <property type="entry name" value="Acid_phosphat_B"/>
    <property type="match status" value="1"/>
</dbReference>
<keyword evidence="1" id="KW-0732">Signal</keyword>
<dbReference type="InterPro" id="IPR036412">
    <property type="entry name" value="HAD-like_sf"/>
</dbReference>
<dbReference type="InterPro" id="IPR005519">
    <property type="entry name" value="Acid_phosphat_B-like"/>
</dbReference>
<accession>A0A1N6HD26</accession>
<dbReference type="SFLD" id="SFLDS00003">
    <property type="entry name" value="Haloacid_Dehalogenase"/>
    <property type="match status" value="1"/>
</dbReference>
<dbReference type="Gene3D" id="3.40.50.1000">
    <property type="entry name" value="HAD superfamily/HAD-like"/>
    <property type="match status" value="1"/>
</dbReference>
<dbReference type="Proteomes" id="UP000185003">
    <property type="component" value="Unassembled WGS sequence"/>
</dbReference>